<dbReference type="EMBL" id="BRYB01000264">
    <property type="protein sequence ID" value="GMI26582.1"/>
    <property type="molecule type" value="Genomic_DNA"/>
</dbReference>
<dbReference type="Proteomes" id="UP001165060">
    <property type="component" value="Unassembled WGS sequence"/>
</dbReference>
<protein>
    <submittedName>
        <fullName evidence="1">Uncharacterized protein</fullName>
    </submittedName>
</protein>
<evidence type="ECO:0000313" key="2">
    <source>
        <dbReference type="Proteomes" id="UP001165060"/>
    </source>
</evidence>
<organism evidence="1 2">
    <name type="scientific">Tetraparma gracilis</name>
    <dbReference type="NCBI Taxonomy" id="2962635"/>
    <lineage>
        <taxon>Eukaryota</taxon>
        <taxon>Sar</taxon>
        <taxon>Stramenopiles</taxon>
        <taxon>Ochrophyta</taxon>
        <taxon>Bolidophyceae</taxon>
        <taxon>Parmales</taxon>
        <taxon>Triparmaceae</taxon>
        <taxon>Tetraparma</taxon>
    </lineage>
</organism>
<reference evidence="1 2" key="1">
    <citation type="journal article" date="2023" name="Commun. Biol.">
        <title>Genome analysis of Parmales, the sister group of diatoms, reveals the evolutionary specialization of diatoms from phago-mixotrophs to photoautotrophs.</title>
        <authorList>
            <person name="Ban H."/>
            <person name="Sato S."/>
            <person name="Yoshikawa S."/>
            <person name="Yamada K."/>
            <person name="Nakamura Y."/>
            <person name="Ichinomiya M."/>
            <person name="Sato N."/>
            <person name="Blanc-Mathieu R."/>
            <person name="Endo H."/>
            <person name="Kuwata A."/>
            <person name="Ogata H."/>
        </authorList>
    </citation>
    <scope>NUCLEOTIDE SEQUENCE [LARGE SCALE GENOMIC DNA]</scope>
</reference>
<keyword evidence="2" id="KW-1185">Reference proteome</keyword>
<sequence length="47" mass="5270">PLPPPSPQYPAFKAKQIAEVNQIRKFQNLPPLVETTSAAAHEFKKKL</sequence>
<accession>A0ABQ6MIM2</accession>
<comment type="caution">
    <text evidence="1">The sequence shown here is derived from an EMBL/GenBank/DDBJ whole genome shotgun (WGS) entry which is preliminary data.</text>
</comment>
<evidence type="ECO:0000313" key="1">
    <source>
        <dbReference type="EMBL" id="GMI26582.1"/>
    </source>
</evidence>
<proteinExistence type="predicted"/>
<name>A0ABQ6MIM2_9STRA</name>
<feature type="non-terminal residue" evidence="1">
    <location>
        <position position="1"/>
    </location>
</feature>
<gene>
    <name evidence="1" type="ORF">TeGR_g6095</name>
</gene>